<dbReference type="GO" id="GO:0005509">
    <property type="term" value="F:calcium ion binding"/>
    <property type="evidence" value="ECO:0007669"/>
    <property type="project" value="InterPro"/>
</dbReference>
<evidence type="ECO:0000313" key="7">
    <source>
        <dbReference type="EMBL" id="KAF4663087.1"/>
    </source>
</evidence>
<dbReference type="OrthoDB" id="26525at2759"/>
<name>A0A7J6LV13_PEROL</name>
<reference evidence="7 8" key="1">
    <citation type="submission" date="2020-04" db="EMBL/GenBank/DDBJ databases">
        <title>Perkinsus olseni comparative genomics.</title>
        <authorList>
            <person name="Bogema D.R."/>
        </authorList>
    </citation>
    <scope>NUCLEOTIDE SEQUENCE [LARGE SCALE GENOMIC DNA]</scope>
    <source>
        <strain evidence="7">ATCC PRA-179</strain>
    </source>
</reference>
<dbReference type="PROSITE" id="PS00018">
    <property type="entry name" value="EF_HAND_1"/>
    <property type="match status" value="5"/>
</dbReference>
<feature type="compositionally biased region" description="Acidic residues" evidence="4">
    <location>
        <begin position="572"/>
        <end position="582"/>
    </location>
</feature>
<feature type="compositionally biased region" description="Acidic residues" evidence="4">
    <location>
        <begin position="448"/>
        <end position="478"/>
    </location>
</feature>
<protein>
    <submittedName>
        <fullName evidence="7">26S proteasome non-ATPase regulatory subunit 8</fullName>
    </submittedName>
</protein>
<dbReference type="EMBL" id="JABAHT010000151">
    <property type="protein sequence ID" value="KAF4663087.1"/>
    <property type="molecule type" value="Genomic_DNA"/>
</dbReference>
<keyword evidence="1" id="KW-0479">Metal-binding</keyword>
<gene>
    <name evidence="7" type="primary">PSMD8_1</name>
    <name evidence="7" type="ORF">FOZ61_001956</name>
</gene>
<dbReference type="Gene3D" id="1.10.238.10">
    <property type="entry name" value="EF-hand"/>
    <property type="match status" value="2"/>
</dbReference>
<feature type="compositionally biased region" description="Basic and acidic residues" evidence="4">
    <location>
        <begin position="728"/>
        <end position="744"/>
    </location>
</feature>
<keyword evidence="3" id="KW-0106">Calcium</keyword>
<dbReference type="InterPro" id="IPR018247">
    <property type="entry name" value="EF_Hand_1_Ca_BS"/>
</dbReference>
<proteinExistence type="predicted"/>
<dbReference type="InterPro" id="IPR039647">
    <property type="entry name" value="EF_hand_pair_protein_CML-like"/>
</dbReference>
<dbReference type="InterPro" id="IPR011992">
    <property type="entry name" value="EF-hand-dom_pair"/>
</dbReference>
<feature type="compositionally biased region" description="Basic and acidic residues" evidence="4">
    <location>
        <begin position="552"/>
        <end position="563"/>
    </location>
</feature>
<evidence type="ECO:0000259" key="6">
    <source>
        <dbReference type="PROSITE" id="PS50222"/>
    </source>
</evidence>
<keyword evidence="5" id="KW-0732">Signal</keyword>
<dbReference type="InterPro" id="IPR002048">
    <property type="entry name" value="EF_hand_dom"/>
</dbReference>
<dbReference type="GO" id="GO:0000502">
    <property type="term" value="C:proteasome complex"/>
    <property type="evidence" value="ECO:0007669"/>
    <property type="project" value="UniProtKB-KW"/>
</dbReference>
<dbReference type="Pfam" id="PF13202">
    <property type="entry name" value="EF-hand_5"/>
    <property type="match status" value="3"/>
</dbReference>
<feature type="region of interest" description="Disordered" evidence="4">
    <location>
        <begin position="446"/>
        <end position="596"/>
    </location>
</feature>
<evidence type="ECO:0000256" key="2">
    <source>
        <dbReference type="ARBA" id="ARBA00022737"/>
    </source>
</evidence>
<feature type="compositionally biased region" description="Acidic residues" evidence="4">
    <location>
        <begin position="527"/>
        <end position="538"/>
    </location>
</feature>
<evidence type="ECO:0000256" key="1">
    <source>
        <dbReference type="ARBA" id="ARBA00022723"/>
    </source>
</evidence>
<dbReference type="SMART" id="SM00054">
    <property type="entry name" value="EFh"/>
    <property type="match status" value="4"/>
</dbReference>
<sequence length="1623" mass="178446">MEDRSYFLMRLDCRSLLLLISGWAVASKETLSEGCGPSMEERVCRPFEAYMAKGGAGVVGLMQVMSAAEGACAEQTSQLYGSSVCGCSHLLDSLQPSHFYELAGSFAMSTNSLVISQKSRKPATAAAVIGKVRFPYPVLDQGHHASVDRIKDAMIHALTAAGFNPVYTVIYDVAKDGLFAELVFSTEPFRVPVGGLSPEQHEETARAAYTALHGCLANLVPPSSDRTPFHLQVFRGCSLDNSPMEVEGEIEILNAETTQKFRDRVCLVLRQAMSKVNRENLDLTFKNGVTGEDMEISSSPRGTIVAHSFAGNFVSFTIYTEANGGGLRPHLDVLADVRDLRRRFASAGIETLVRVNDVRSLSGVTYSTKRVLYSYCHGLGVLARPAPHEALVPPEIAWDREATQSALLAEIVKSYYGPGEGHGSSGSLLEEKGAVGSAAMMEMGLRGEEEDEGVSEEVEGDDVNPEAGEVPEEVENETPEGGIEPGTSDEESPEDKVLDAVFGKEESPDEQQGDPVVPDGATRMDESENDSEEEDGVQEEGPSKAEGVPEEPSQRPEEEESRHVRPWSPDEGVADDQPDGQPEEGQPSVPSAPKVRDGELKGMATIMGEARSPVLPYRLSPGQRLVTPPIVTHVAGAVRYAPLFAPHPFVPRIIFHPPAPPPSRALVLPMPSAVGSPYRLRTRPPHSRVSVVTTVHPSGPWPAVGERRKAAAPRMMIEPATQPGRGGRRGEEQPNDGGHYHHDSPHEVQFKNVLAPQEVDFSVGRIGRFPEPALEASLSWVDKTALAAVEALREKMEHLYSKYPTTANTRAFARFVKDGLFESDITPIRTMRGLRTAIKHVSEIFPRFDSFRAGVATILDSWILLLTAPDKHTLVSLFREAPSEIYALLDANGDGLIAFDEFTAFGRTIAAPSFVFSKEAFDELVSDEHGEEVRVQDFEELYRTIAQGRLSVSTREADTAVQLVMDSLTLESRFSDLDGGRHNDLSLEDIGWKGPVGEALFFYLDSNRDGVLSRYEWQRLVIIHRAPLLVRRFALWIAHMVGDNLLPYSVEPFVTQAKERLAVMPERYVPVIKKALDSLGAGEPSDGDYGLLRAMAGGNEMNNLVATEFYLGYGRRPRLTSNALSVAQQGRGVVSTLPDREEEAGHPEEGTRRHHRGRHHVASFLEEGERGEQWRRLPLEYSLRKLSPSTRVSSRDFSDYGKSIQASPTVFSRTAYDLLEYPADRDAEDLISTKSDVLHVVSKDLRNHRRIHLILDSLILAQRFKEFDTNGDGELAFEELGFAQDDRPVFAVVDVDGSDSISLGELQRLAGFSEDSVPASAVLLAQKVQSKADGPVEEYAAATMKAMKEYTGFESAEVGEFLDFDDDGGLLTAADHSSSSSSSVPLSSGFIDHQEIAMLRLLSMPGVIAKYLPESSYVMDKIDIARTGWTGEDFARMASEFQANHRGFSTRNFESLALLWDGRIPKEAVEAWMNAVRHKRLRRLLAVFSAVNTEAFFTAFDKNKDGKLTGDELGSWIGSFPLVSLSTVLEVLGEGNGDQRHITRQGLQKFTYFFSVASPVKLLALRPPPAAAPSEEDVYHSLGGGAYYSACSLEEEFDQYRPLPTNDMMVTTWGRERLRKKKK</sequence>
<organism evidence="7 8">
    <name type="scientific">Perkinsus olseni</name>
    <name type="common">Perkinsus atlanticus</name>
    <dbReference type="NCBI Taxonomy" id="32597"/>
    <lineage>
        <taxon>Eukaryota</taxon>
        <taxon>Sar</taxon>
        <taxon>Alveolata</taxon>
        <taxon>Perkinsozoa</taxon>
        <taxon>Perkinsea</taxon>
        <taxon>Perkinsida</taxon>
        <taxon>Perkinsidae</taxon>
        <taxon>Perkinsus</taxon>
    </lineage>
</organism>
<feature type="domain" description="EF-hand" evidence="6">
    <location>
        <begin position="884"/>
        <end position="912"/>
    </location>
</feature>
<feature type="signal peptide" evidence="5">
    <location>
        <begin position="1"/>
        <end position="27"/>
    </location>
</feature>
<keyword evidence="2" id="KW-0677">Repeat</keyword>
<evidence type="ECO:0000313" key="8">
    <source>
        <dbReference type="Proteomes" id="UP000570595"/>
    </source>
</evidence>
<feature type="region of interest" description="Disordered" evidence="4">
    <location>
        <begin position="1130"/>
        <end position="1158"/>
    </location>
</feature>
<dbReference type="PANTHER" id="PTHR10891">
    <property type="entry name" value="EF-HAND CALCIUM-BINDING DOMAIN CONTAINING PROTEIN"/>
    <property type="match status" value="1"/>
</dbReference>
<feature type="compositionally biased region" description="Basic and acidic residues" evidence="4">
    <location>
        <begin position="494"/>
        <end position="506"/>
    </location>
</feature>
<evidence type="ECO:0000256" key="4">
    <source>
        <dbReference type="SAM" id="MobiDB-lite"/>
    </source>
</evidence>
<feature type="region of interest" description="Disordered" evidence="4">
    <location>
        <begin position="717"/>
        <end position="744"/>
    </location>
</feature>
<dbReference type="PROSITE" id="PS50222">
    <property type="entry name" value="EF_HAND_2"/>
    <property type="match status" value="3"/>
</dbReference>
<accession>A0A7J6LV13</accession>
<evidence type="ECO:0000256" key="5">
    <source>
        <dbReference type="SAM" id="SignalP"/>
    </source>
</evidence>
<dbReference type="SUPFAM" id="SSF47473">
    <property type="entry name" value="EF-hand"/>
    <property type="match status" value="2"/>
</dbReference>
<feature type="domain" description="EF-hand" evidence="6">
    <location>
        <begin position="1488"/>
        <end position="1523"/>
    </location>
</feature>
<comment type="caution">
    <text evidence="7">The sequence shown here is derived from an EMBL/GenBank/DDBJ whole genome shotgun (WGS) entry which is preliminary data.</text>
</comment>
<evidence type="ECO:0000256" key="3">
    <source>
        <dbReference type="ARBA" id="ARBA00022837"/>
    </source>
</evidence>
<feature type="chain" id="PRO_5029915121" evidence="5">
    <location>
        <begin position="28"/>
        <end position="1623"/>
    </location>
</feature>
<feature type="domain" description="EF-hand" evidence="6">
    <location>
        <begin position="1255"/>
        <end position="1290"/>
    </location>
</feature>
<dbReference type="Proteomes" id="UP000570595">
    <property type="component" value="Unassembled WGS sequence"/>
</dbReference>
<keyword evidence="7" id="KW-0647">Proteasome</keyword>